<dbReference type="GO" id="GO:0050660">
    <property type="term" value="F:flavin adenine dinucleotide binding"/>
    <property type="evidence" value="ECO:0007669"/>
    <property type="project" value="InterPro"/>
</dbReference>
<dbReference type="InterPro" id="IPR013107">
    <property type="entry name" value="Acyl-CoA_DH_C"/>
</dbReference>
<dbReference type="Gene3D" id="1.20.140.10">
    <property type="entry name" value="Butyryl-CoA Dehydrogenase, subunit A, domain 3"/>
    <property type="match status" value="1"/>
</dbReference>
<dbReference type="Gene3D" id="2.40.110.10">
    <property type="entry name" value="Butyryl-CoA Dehydrogenase, subunit A, domain 2"/>
    <property type="match status" value="1"/>
</dbReference>
<dbReference type="InterPro" id="IPR006091">
    <property type="entry name" value="Acyl-CoA_Oxase/DH_mid-dom"/>
</dbReference>
<dbReference type="PIRSF" id="PIRSF016578">
    <property type="entry name" value="HsaA"/>
    <property type="match status" value="1"/>
</dbReference>
<dbReference type="KEGG" id="psuu:Psuf_068950"/>
<keyword evidence="1" id="KW-0285">Flavoprotein</keyword>
<dbReference type="InterPro" id="IPR037069">
    <property type="entry name" value="AcylCoA_DH/ox_N_sf"/>
</dbReference>
<evidence type="ECO:0000259" key="5">
    <source>
        <dbReference type="Pfam" id="PF02771"/>
    </source>
</evidence>
<reference evidence="7 8" key="1">
    <citation type="submission" date="2020-03" db="EMBL/GenBank/DDBJ databases">
        <title>Whole genome shotgun sequence of Phytohabitans suffuscus NBRC 105367.</title>
        <authorList>
            <person name="Komaki H."/>
            <person name="Tamura T."/>
        </authorList>
    </citation>
    <scope>NUCLEOTIDE SEQUENCE [LARGE SCALE GENOMIC DNA]</scope>
    <source>
        <strain evidence="7 8">NBRC 105367</strain>
    </source>
</reference>
<sequence>MTAAIIRDDAEAIATARRLAKAFAAGDSHRDAARVLPHAEVDELAAAGLLAVTVPAEDGGAGVSARTLGEVIATLSAGDASIGQIPQNHFFFVDVLRHAGTAEQKKFFHAELLAGKRFGNALSERGTANAHDFRIGFERRPDGSYIVDGTKYYATGSPFAHWIPIYAKDADGKLHAAWIPATHPGVRVEDDWEGMGQRTTGSGTVRFDGVVVPPEHVVPAWTIFEQTETFGAFGNYLHAAVDTGIAVAALRDGKELIRTIARPWWESDVERAAEEPAVVQHFGELALLVRAARALLREAGEALDAARADLTEQSSAEASAAVAAARAQADTAALTVSSEVFALVGTRSAAQDLNLHRHWRNARTHTLHDPRRWKIRRLGDWELNDVPPPRNGIS</sequence>
<dbReference type="Pfam" id="PF08028">
    <property type="entry name" value="Acyl-CoA_dh_2"/>
    <property type="match status" value="1"/>
</dbReference>
<evidence type="ECO:0000313" key="8">
    <source>
        <dbReference type="Proteomes" id="UP000503011"/>
    </source>
</evidence>
<dbReference type="Gene3D" id="1.10.540.10">
    <property type="entry name" value="Acyl-CoA dehydrogenase/oxidase, N-terminal domain"/>
    <property type="match status" value="1"/>
</dbReference>
<dbReference type="NCBIfam" id="TIGR04022">
    <property type="entry name" value="sulfur_SfnB"/>
    <property type="match status" value="1"/>
</dbReference>
<dbReference type="SUPFAM" id="SSF56645">
    <property type="entry name" value="Acyl-CoA dehydrogenase NM domain-like"/>
    <property type="match status" value="1"/>
</dbReference>
<dbReference type="InterPro" id="IPR050741">
    <property type="entry name" value="Acyl-CoA_dehydrogenase"/>
</dbReference>
<evidence type="ECO:0000313" key="7">
    <source>
        <dbReference type="EMBL" id="BCB89582.1"/>
    </source>
</evidence>
<dbReference type="PANTHER" id="PTHR48083">
    <property type="entry name" value="MEDIUM-CHAIN SPECIFIC ACYL-COA DEHYDROGENASE, MITOCHONDRIAL-RELATED"/>
    <property type="match status" value="1"/>
</dbReference>
<dbReference type="GO" id="GO:0005737">
    <property type="term" value="C:cytoplasm"/>
    <property type="evidence" value="ECO:0007669"/>
    <property type="project" value="TreeGrafter"/>
</dbReference>
<dbReference type="Pfam" id="PF02770">
    <property type="entry name" value="Acyl-CoA_dh_M"/>
    <property type="match status" value="1"/>
</dbReference>
<feature type="domain" description="Acyl-CoA dehydrogenase C-terminal" evidence="6">
    <location>
        <begin position="237"/>
        <end position="368"/>
    </location>
</feature>
<evidence type="ECO:0000259" key="4">
    <source>
        <dbReference type="Pfam" id="PF02770"/>
    </source>
</evidence>
<evidence type="ECO:0000256" key="1">
    <source>
        <dbReference type="ARBA" id="ARBA00022630"/>
    </source>
</evidence>
<comment type="similarity">
    <text evidence="3">Belongs to the HpaH/HsaA monooxygenase family.</text>
</comment>
<name>A0A6F8YTY6_9ACTN</name>
<evidence type="ECO:0000256" key="3">
    <source>
        <dbReference type="ARBA" id="ARBA00049661"/>
    </source>
</evidence>
<feature type="domain" description="Acyl-CoA oxidase/dehydrogenase middle" evidence="4">
    <location>
        <begin position="139"/>
        <end position="210"/>
    </location>
</feature>
<evidence type="ECO:0000259" key="6">
    <source>
        <dbReference type="Pfam" id="PF08028"/>
    </source>
</evidence>
<dbReference type="InterPro" id="IPR036250">
    <property type="entry name" value="AcylCo_DH-like_C"/>
</dbReference>
<dbReference type="InterPro" id="IPR009100">
    <property type="entry name" value="AcylCoA_DH/oxidase_NM_dom_sf"/>
</dbReference>
<dbReference type="GO" id="GO:0016712">
    <property type="term" value="F:oxidoreductase activity, acting on paired donors, with incorporation or reduction of molecular oxygen, reduced flavin or flavoprotein as one donor, and incorporation of one atom of oxygen"/>
    <property type="evidence" value="ECO:0007669"/>
    <property type="project" value="TreeGrafter"/>
</dbReference>
<dbReference type="Proteomes" id="UP000503011">
    <property type="component" value="Chromosome"/>
</dbReference>
<protein>
    <submittedName>
        <fullName evidence="7">SfnB family sulfur acquisition oxidoreductase</fullName>
    </submittedName>
</protein>
<proteinExistence type="inferred from homology"/>
<dbReference type="Pfam" id="PF02771">
    <property type="entry name" value="Acyl-CoA_dh_N"/>
    <property type="match status" value="1"/>
</dbReference>
<dbReference type="InterPro" id="IPR046373">
    <property type="entry name" value="Acyl-CoA_Oxase/DH_mid-dom_sf"/>
</dbReference>
<evidence type="ECO:0000256" key="2">
    <source>
        <dbReference type="ARBA" id="ARBA00023002"/>
    </source>
</evidence>
<keyword evidence="8" id="KW-1185">Reference proteome</keyword>
<dbReference type="RefSeq" id="WP_173161522.1">
    <property type="nucleotide sequence ID" value="NZ_AP022871.1"/>
</dbReference>
<keyword evidence="2" id="KW-0560">Oxidoreductase</keyword>
<gene>
    <name evidence="7" type="ORF">Psuf_068950</name>
</gene>
<dbReference type="InterPro" id="IPR013786">
    <property type="entry name" value="AcylCoA_DH/ox_N"/>
</dbReference>
<feature type="domain" description="Acyl-CoA dehydrogenase/oxidase N-terminal" evidence="5">
    <location>
        <begin position="14"/>
        <end position="115"/>
    </location>
</feature>
<dbReference type="AlphaFoldDB" id="A0A6F8YTY6"/>
<dbReference type="GO" id="GO:0033539">
    <property type="term" value="P:fatty acid beta-oxidation using acyl-CoA dehydrogenase"/>
    <property type="evidence" value="ECO:0007669"/>
    <property type="project" value="TreeGrafter"/>
</dbReference>
<dbReference type="EMBL" id="AP022871">
    <property type="protein sequence ID" value="BCB89582.1"/>
    <property type="molecule type" value="Genomic_DNA"/>
</dbReference>
<dbReference type="GO" id="GO:0003995">
    <property type="term" value="F:acyl-CoA dehydrogenase activity"/>
    <property type="evidence" value="ECO:0007669"/>
    <property type="project" value="TreeGrafter"/>
</dbReference>
<dbReference type="InterPro" id="IPR023922">
    <property type="entry name" value="S04_starv_induced_SfnB"/>
</dbReference>
<accession>A0A6F8YTY6</accession>
<organism evidence="7 8">
    <name type="scientific">Phytohabitans suffuscus</name>
    <dbReference type="NCBI Taxonomy" id="624315"/>
    <lineage>
        <taxon>Bacteria</taxon>
        <taxon>Bacillati</taxon>
        <taxon>Actinomycetota</taxon>
        <taxon>Actinomycetes</taxon>
        <taxon>Micromonosporales</taxon>
        <taxon>Micromonosporaceae</taxon>
    </lineage>
</organism>
<reference evidence="7 8" key="2">
    <citation type="submission" date="2020-03" db="EMBL/GenBank/DDBJ databases">
        <authorList>
            <person name="Ichikawa N."/>
            <person name="Kimura A."/>
            <person name="Kitahashi Y."/>
            <person name="Uohara A."/>
        </authorList>
    </citation>
    <scope>NUCLEOTIDE SEQUENCE [LARGE SCALE GENOMIC DNA]</scope>
    <source>
        <strain evidence="7 8">NBRC 105367</strain>
    </source>
</reference>
<dbReference type="SUPFAM" id="SSF47203">
    <property type="entry name" value="Acyl-CoA dehydrogenase C-terminal domain-like"/>
    <property type="match status" value="1"/>
</dbReference>
<dbReference type="PANTHER" id="PTHR48083:SF19">
    <property type="entry name" value="FLAVIN-DEPENDENT MONOOXYGENASE, OXYGENASE SUBUNIT HSAA"/>
    <property type="match status" value="1"/>
</dbReference>